<dbReference type="PROSITE" id="PS50112">
    <property type="entry name" value="PAS"/>
    <property type="match status" value="1"/>
</dbReference>
<feature type="domain" description="PAC" evidence="19">
    <location>
        <begin position="488"/>
        <end position="540"/>
    </location>
</feature>
<dbReference type="SUPFAM" id="SSF47384">
    <property type="entry name" value="Homodimeric domain of signal transducing histidine kinase"/>
    <property type="match status" value="1"/>
</dbReference>
<dbReference type="InterPro" id="IPR000014">
    <property type="entry name" value="PAS"/>
</dbReference>
<sequence>MKAQETNSTGWGRNGTPAPAGPRRGEVLSGFFHRLASPNVAPWVFIGTVVLFGLLSALSHARIDDLVAEEEATGRVIAMAARQRMLSQRITLLSNRLVNGPPAERGRVRSELQSAINLMTASHEALVRGSDVQGVPGLRTEHMRDIYFDGSESLESLLQHFLSSARAVASWQSGQALMGPQLDPDLQEKLSYLNTVGAGRLLERLDGAVAGFEEDGREAIKNIRAWNRVVQATIVGSVIIVGLFVFLPISQRLRLQWAEVRRARTEEDRTRLHLEAVFANAPGGMMVVDADGNIRQANARALELLELDRGIGGNVPRLSALLPLAPAGASPAEAAESAAGEGAAGEGAAGADALGRTALQAPRVEEVTATTAAGHSFTAEVISGWYLSDGEWLRIVICSDVTERKRAADRLRAQEEFFRSLYDNTPIMLHSITPEGEIVRVSRYWLLALGYAENEVIGRPIFDFMTQESAERAQSEVMPRFRVEGRFRNIPYKLVTKSGELRDVLFSADAAYNAEGGIMHTFSVVVDVTEQNRLREEVQRTSAALLELHGITNDAGLTAEERTAKVLAFARRSFRLEAALVGRLQDGSFVVEQADGPDWLPPVGADLAVAEDAELLAPGQAEANRRRDTGKVGAAAAMSAGTAGELSPLLPSDAFIAAPIDVDGRRYGTVSFFSREARDEPFSDGDLALVRLIGQWFGIELNRQNTLDALEEARIAAEEAAKTKSAFLANMSHEIRTPMNAIIGLSRLALDTDLTVKQRDYVEKIYRSGRSLLGIINDILDFSKVESGNLRVEQIDFSLDDVLRNVCDMLDVQTRDKDLEVLVWTAPDVPQHLIGDPLRLTQILTNLTGNAAKFTEEGEIVVKAAVVERDEDGALLAFSVRDTGIGITEEQQARLFQSFSQADASTTRRYGGTGLGLAICKRLVELMGGTIGVESEAGMGSTFRFTVRLGVRPHAALPPLPEGVDPTSMRVLIVDDNDTAREILEELTLSLGFQVQSAKNGPEAIEAVRAAAIRGQKYDLVLMDFLMPEIDGIETARRILGAEDIPDVPLIFMVTAHGREEVITHADDLDLAGLLLKPVSASLLMDTIVSVLTGRNRQAEEAERRHAAPDTPPERMASVKGLRVLLAEDNEINQQVARELLENMGVEVDLVADGRSAVDRVLAAGPGRYDLVLMDVQMPVLDGLEATQEIRRHVPAADLPILALTAHSMAEERDQSLQAGMNDHLNKPIDRDELLDALIRWSLDGSRQGPGGEAGTPALPDDGAAASDGETGQSTGKRVEGDHRAQPDSGEEAAAGDRQPVLDLDKAAARLGGSSDMVRGLLDRFLAKYQAAGDQMRRHLAAGAVAEAGALAHSVRGAAATVGAYATAAEAGAVEAAAKSGAVAPGLVDRLAAALAALSAAAPQDAGQGPDAARGDAAATGAGAPAATTADVAAAFDALDADLEANRFSAGRQVEALSGLLGASAPAGIADLRAAVGDLDFARAREVLAAMRAEVTDGPDEADDGNAGTAS</sequence>
<dbReference type="SMART" id="SM00091">
    <property type="entry name" value="PAS"/>
    <property type="match status" value="2"/>
</dbReference>
<dbReference type="SMART" id="SM00086">
    <property type="entry name" value="PAC"/>
    <property type="match status" value="1"/>
</dbReference>
<feature type="domain" description="Response regulatory" evidence="17">
    <location>
        <begin position="970"/>
        <end position="1092"/>
    </location>
</feature>
<dbReference type="Pfam" id="PF01627">
    <property type="entry name" value="Hpt"/>
    <property type="match status" value="1"/>
</dbReference>
<dbReference type="Pfam" id="PF00072">
    <property type="entry name" value="Response_reg"/>
    <property type="match status" value="2"/>
</dbReference>
<evidence type="ECO:0000256" key="2">
    <source>
        <dbReference type="ARBA" id="ARBA00004651"/>
    </source>
</evidence>
<feature type="region of interest" description="Disordered" evidence="14">
    <location>
        <begin position="1"/>
        <end position="22"/>
    </location>
</feature>
<evidence type="ECO:0000256" key="4">
    <source>
        <dbReference type="ARBA" id="ARBA00022475"/>
    </source>
</evidence>
<comment type="subcellular location">
    <subcellularLocation>
        <location evidence="2">Cell membrane</location>
        <topology evidence="2">Multi-pass membrane protein</topology>
    </subcellularLocation>
</comment>
<feature type="transmembrane region" description="Helical" evidence="15">
    <location>
        <begin position="40"/>
        <end position="58"/>
    </location>
</feature>
<organism evidence="21 22">
    <name type="scientific">Marinibaculum pumilum</name>
    <dbReference type="NCBI Taxonomy" id="1766165"/>
    <lineage>
        <taxon>Bacteria</taxon>
        <taxon>Pseudomonadati</taxon>
        <taxon>Pseudomonadota</taxon>
        <taxon>Alphaproteobacteria</taxon>
        <taxon>Rhodospirillales</taxon>
        <taxon>Rhodospirillaceae</taxon>
        <taxon>Marinibaculum</taxon>
    </lineage>
</organism>
<evidence type="ECO:0000313" key="21">
    <source>
        <dbReference type="EMBL" id="MFC3230074.1"/>
    </source>
</evidence>
<dbReference type="InterPro" id="IPR011006">
    <property type="entry name" value="CheY-like_superfamily"/>
</dbReference>
<dbReference type="InterPro" id="IPR000700">
    <property type="entry name" value="PAS-assoc_C"/>
</dbReference>
<feature type="modified residue" description="Phosphohistidine" evidence="12">
    <location>
        <position position="1353"/>
    </location>
</feature>
<evidence type="ECO:0000256" key="8">
    <source>
        <dbReference type="ARBA" id="ARBA00022840"/>
    </source>
</evidence>
<comment type="catalytic activity">
    <reaction evidence="1">
        <text>ATP + protein L-histidine = ADP + protein N-phospho-L-histidine.</text>
        <dbReference type="EC" id="2.7.13.3"/>
    </reaction>
</comment>
<evidence type="ECO:0000256" key="10">
    <source>
        <dbReference type="ARBA" id="ARBA00023012"/>
    </source>
</evidence>
<dbReference type="InterPro" id="IPR029095">
    <property type="entry name" value="NarX-like_N"/>
</dbReference>
<accession>A0ABV7L692</accession>
<keyword evidence="10" id="KW-0902">Two-component regulatory system</keyword>
<dbReference type="Pfam" id="PF00512">
    <property type="entry name" value="HisKA"/>
    <property type="match status" value="1"/>
</dbReference>
<dbReference type="InterPro" id="IPR001610">
    <property type="entry name" value="PAC"/>
</dbReference>
<dbReference type="InterPro" id="IPR036097">
    <property type="entry name" value="HisK_dim/P_sf"/>
</dbReference>
<dbReference type="SUPFAM" id="SSF55785">
    <property type="entry name" value="PYP-like sensor domain (PAS domain)"/>
    <property type="match status" value="2"/>
</dbReference>
<feature type="region of interest" description="Disordered" evidence="14">
    <location>
        <begin position="1245"/>
        <end position="1301"/>
    </location>
</feature>
<dbReference type="Gene3D" id="3.30.565.10">
    <property type="entry name" value="Histidine kinase-like ATPase, C-terminal domain"/>
    <property type="match status" value="1"/>
</dbReference>
<evidence type="ECO:0000256" key="9">
    <source>
        <dbReference type="ARBA" id="ARBA00022989"/>
    </source>
</evidence>
<protein>
    <recommendedName>
        <fullName evidence="3">histidine kinase</fullName>
        <ecNumber evidence="3">2.7.13.3</ecNumber>
    </recommendedName>
</protein>
<evidence type="ECO:0000256" key="15">
    <source>
        <dbReference type="SAM" id="Phobius"/>
    </source>
</evidence>
<dbReference type="SMART" id="SM00448">
    <property type="entry name" value="REC"/>
    <property type="match status" value="2"/>
</dbReference>
<evidence type="ECO:0000259" key="17">
    <source>
        <dbReference type="PROSITE" id="PS50110"/>
    </source>
</evidence>
<dbReference type="CDD" id="cd16922">
    <property type="entry name" value="HATPase_EvgS-ArcB-TorS-like"/>
    <property type="match status" value="1"/>
</dbReference>
<dbReference type="Pfam" id="PF02518">
    <property type="entry name" value="HATPase_c"/>
    <property type="match status" value="1"/>
</dbReference>
<keyword evidence="22" id="KW-1185">Reference proteome</keyword>
<dbReference type="PROSITE" id="PS50894">
    <property type="entry name" value="HPT"/>
    <property type="match status" value="1"/>
</dbReference>
<dbReference type="PROSITE" id="PS50110">
    <property type="entry name" value="RESPONSE_REGULATORY"/>
    <property type="match status" value="2"/>
</dbReference>
<dbReference type="CDD" id="cd17546">
    <property type="entry name" value="REC_hyHK_CKI1_RcsC-like"/>
    <property type="match status" value="2"/>
</dbReference>
<dbReference type="InterPro" id="IPR036641">
    <property type="entry name" value="HPT_dom_sf"/>
</dbReference>
<dbReference type="InterPro" id="IPR003661">
    <property type="entry name" value="HisK_dim/P_dom"/>
</dbReference>
<keyword evidence="11 15" id="KW-0472">Membrane</keyword>
<dbReference type="PROSITE" id="PS50109">
    <property type="entry name" value="HIS_KIN"/>
    <property type="match status" value="1"/>
</dbReference>
<keyword evidence="7" id="KW-0547">Nucleotide-binding</keyword>
<evidence type="ECO:0000256" key="3">
    <source>
        <dbReference type="ARBA" id="ARBA00012438"/>
    </source>
</evidence>
<evidence type="ECO:0000256" key="1">
    <source>
        <dbReference type="ARBA" id="ARBA00000085"/>
    </source>
</evidence>
<feature type="domain" description="Response regulatory" evidence="17">
    <location>
        <begin position="1123"/>
        <end position="1242"/>
    </location>
</feature>
<evidence type="ECO:0000256" key="6">
    <source>
        <dbReference type="ARBA" id="ARBA00022692"/>
    </source>
</evidence>
<evidence type="ECO:0000259" key="18">
    <source>
        <dbReference type="PROSITE" id="PS50112"/>
    </source>
</evidence>
<dbReference type="EMBL" id="JBHRTR010000036">
    <property type="protein sequence ID" value="MFC3230074.1"/>
    <property type="molecule type" value="Genomic_DNA"/>
</dbReference>
<dbReference type="SMART" id="SM00387">
    <property type="entry name" value="HATPase_c"/>
    <property type="match status" value="1"/>
</dbReference>
<feature type="domain" description="HPt" evidence="20">
    <location>
        <begin position="1314"/>
        <end position="1405"/>
    </location>
</feature>
<proteinExistence type="predicted"/>
<dbReference type="Gene3D" id="3.40.50.2300">
    <property type="match status" value="2"/>
</dbReference>
<dbReference type="InterPro" id="IPR003018">
    <property type="entry name" value="GAF"/>
</dbReference>
<feature type="modified residue" description="4-aspartylphosphate" evidence="13">
    <location>
        <position position="1024"/>
    </location>
</feature>
<dbReference type="SMART" id="SM00388">
    <property type="entry name" value="HisKA"/>
    <property type="match status" value="1"/>
</dbReference>
<name>A0ABV7L692_9PROT</name>
<reference evidence="22" key="1">
    <citation type="journal article" date="2019" name="Int. J. Syst. Evol. Microbiol.">
        <title>The Global Catalogue of Microorganisms (GCM) 10K type strain sequencing project: providing services to taxonomists for standard genome sequencing and annotation.</title>
        <authorList>
            <consortium name="The Broad Institute Genomics Platform"/>
            <consortium name="The Broad Institute Genome Sequencing Center for Infectious Disease"/>
            <person name="Wu L."/>
            <person name="Ma J."/>
        </authorList>
    </citation>
    <scope>NUCLEOTIDE SEQUENCE [LARGE SCALE GENOMIC DNA]</scope>
    <source>
        <strain evidence="22">KCTC 42964</strain>
    </source>
</reference>
<dbReference type="RefSeq" id="WP_379904894.1">
    <property type="nucleotide sequence ID" value="NZ_JBHRTR010000036.1"/>
</dbReference>
<dbReference type="SMART" id="SM00065">
    <property type="entry name" value="GAF"/>
    <property type="match status" value="1"/>
</dbReference>
<keyword evidence="5 13" id="KW-0597">Phosphoprotein</keyword>
<feature type="compositionally biased region" description="Basic and acidic residues" evidence="14">
    <location>
        <begin position="1277"/>
        <end position="1286"/>
    </location>
</feature>
<dbReference type="InterPro" id="IPR008207">
    <property type="entry name" value="Sig_transdc_His_kin_Hpt_dom"/>
</dbReference>
<feature type="domain" description="PAS" evidence="18">
    <location>
        <begin position="414"/>
        <end position="477"/>
    </location>
</feature>
<dbReference type="SUPFAM" id="SSF47226">
    <property type="entry name" value="Histidine-containing phosphotransfer domain, HPT domain"/>
    <property type="match status" value="1"/>
</dbReference>
<dbReference type="PRINTS" id="PR00344">
    <property type="entry name" value="BCTRLSENSOR"/>
</dbReference>
<dbReference type="SUPFAM" id="SSF55781">
    <property type="entry name" value="GAF domain-like"/>
    <property type="match status" value="1"/>
</dbReference>
<feature type="modified residue" description="4-aspartylphosphate" evidence="13">
    <location>
        <position position="1175"/>
    </location>
</feature>
<dbReference type="CDD" id="cd00130">
    <property type="entry name" value="PAS"/>
    <property type="match status" value="1"/>
</dbReference>
<dbReference type="Pfam" id="PF13188">
    <property type="entry name" value="PAS_8"/>
    <property type="match status" value="1"/>
</dbReference>
<dbReference type="Pfam" id="PF13675">
    <property type="entry name" value="PilJ"/>
    <property type="match status" value="1"/>
</dbReference>
<dbReference type="InterPro" id="IPR005467">
    <property type="entry name" value="His_kinase_dom"/>
</dbReference>
<evidence type="ECO:0000256" key="13">
    <source>
        <dbReference type="PROSITE-ProRule" id="PRU00169"/>
    </source>
</evidence>
<evidence type="ECO:0000259" key="20">
    <source>
        <dbReference type="PROSITE" id="PS50894"/>
    </source>
</evidence>
<evidence type="ECO:0000256" key="11">
    <source>
        <dbReference type="ARBA" id="ARBA00023136"/>
    </source>
</evidence>
<evidence type="ECO:0000256" key="12">
    <source>
        <dbReference type="PROSITE-ProRule" id="PRU00110"/>
    </source>
</evidence>
<dbReference type="InterPro" id="IPR003594">
    <property type="entry name" value="HATPase_dom"/>
</dbReference>
<dbReference type="Pfam" id="PF13426">
    <property type="entry name" value="PAS_9"/>
    <property type="match status" value="1"/>
</dbReference>
<keyword evidence="6 15" id="KW-0812">Transmembrane</keyword>
<evidence type="ECO:0000259" key="19">
    <source>
        <dbReference type="PROSITE" id="PS50113"/>
    </source>
</evidence>
<feature type="compositionally biased region" description="Polar residues" evidence="14">
    <location>
        <begin position="1"/>
        <end position="11"/>
    </location>
</feature>
<gene>
    <name evidence="21" type="ORF">ACFOGJ_22680</name>
</gene>
<dbReference type="Gene3D" id="1.20.120.160">
    <property type="entry name" value="HPT domain"/>
    <property type="match status" value="1"/>
</dbReference>
<feature type="domain" description="Histidine kinase" evidence="16">
    <location>
        <begin position="730"/>
        <end position="951"/>
    </location>
</feature>
<dbReference type="PROSITE" id="PS50113">
    <property type="entry name" value="PAC"/>
    <property type="match status" value="1"/>
</dbReference>
<dbReference type="EC" id="2.7.13.3" evidence="3"/>
<comment type="caution">
    <text evidence="21">The sequence shown here is derived from an EMBL/GenBank/DDBJ whole genome shotgun (WGS) entry which is preliminary data.</text>
</comment>
<evidence type="ECO:0000256" key="7">
    <source>
        <dbReference type="ARBA" id="ARBA00022741"/>
    </source>
</evidence>
<evidence type="ECO:0000259" key="16">
    <source>
        <dbReference type="PROSITE" id="PS50109"/>
    </source>
</evidence>
<evidence type="ECO:0000256" key="5">
    <source>
        <dbReference type="ARBA" id="ARBA00022553"/>
    </source>
</evidence>
<dbReference type="Gene3D" id="1.10.287.130">
    <property type="match status" value="1"/>
</dbReference>
<dbReference type="SUPFAM" id="SSF55874">
    <property type="entry name" value="ATPase domain of HSP90 chaperone/DNA topoisomerase II/histidine kinase"/>
    <property type="match status" value="1"/>
</dbReference>
<dbReference type="PANTHER" id="PTHR45339:SF1">
    <property type="entry name" value="HYBRID SIGNAL TRANSDUCTION HISTIDINE KINASE J"/>
    <property type="match status" value="1"/>
</dbReference>
<dbReference type="PANTHER" id="PTHR45339">
    <property type="entry name" value="HYBRID SIGNAL TRANSDUCTION HISTIDINE KINASE J"/>
    <property type="match status" value="1"/>
</dbReference>
<keyword evidence="9 15" id="KW-1133">Transmembrane helix</keyword>
<dbReference type="InterPro" id="IPR035965">
    <property type="entry name" value="PAS-like_dom_sf"/>
</dbReference>
<dbReference type="InterPro" id="IPR001789">
    <property type="entry name" value="Sig_transdc_resp-reg_receiver"/>
</dbReference>
<keyword evidence="4" id="KW-1003">Cell membrane</keyword>
<dbReference type="InterPro" id="IPR036890">
    <property type="entry name" value="HATPase_C_sf"/>
</dbReference>
<dbReference type="Gene3D" id="3.30.450.20">
    <property type="entry name" value="PAS domain"/>
    <property type="match status" value="2"/>
</dbReference>
<keyword evidence="8" id="KW-0067">ATP-binding</keyword>
<dbReference type="SUPFAM" id="SSF52172">
    <property type="entry name" value="CheY-like"/>
    <property type="match status" value="2"/>
</dbReference>
<feature type="transmembrane region" description="Helical" evidence="15">
    <location>
        <begin position="229"/>
        <end position="249"/>
    </location>
</feature>
<dbReference type="InterPro" id="IPR004358">
    <property type="entry name" value="Sig_transdc_His_kin-like_C"/>
</dbReference>
<dbReference type="NCBIfam" id="TIGR00229">
    <property type="entry name" value="sensory_box"/>
    <property type="match status" value="1"/>
</dbReference>
<dbReference type="CDD" id="cd00082">
    <property type="entry name" value="HisKA"/>
    <property type="match status" value="1"/>
</dbReference>
<evidence type="ECO:0000313" key="22">
    <source>
        <dbReference type="Proteomes" id="UP001595528"/>
    </source>
</evidence>
<evidence type="ECO:0000256" key="14">
    <source>
        <dbReference type="SAM" id="MobiDB-lite"/>
    </source>
</evidence>
<dbReference type="Proteomes" id="UP001595528">
    <property type="component" value="Unassembled WGS sequence"/>
</dbReference>